<dbReference type="Proteomes" id="UP000054621">
    <property type="component" value="Unassembled WGS sequence"/>
</dbReference>
<name>A0A0W0YD68_9GAMM</name>
<dbReference type="EMBL" id="LNYV01000036">
    <property type="protein sequence ID" value="KTD54860.1"/>
    <property type="molecule type" value="Genomic_DNA"/>
</dbReference>
<accession>A0A0W0YD68</accession>
<proteinExistence type="predicted"/>
<sequence length="53" mass="5769">MTHAKLSGRSILSNLMNVNILGLLVSFKTTSPFTKVLSCSSDNQLYLSSYTVS</sequence>
<protein>
    <submittedName>
        <fullName evidence="1">Uncharacterized protein</fullName>
    </submittedName>
</protein>
<organism evidence="1 2">
    <name type="scientific">Legionella sainthelensi</name>
    <dbReference type="NCBI Taxonomy" id="28087"/>
    <lineage>
        <taxon>Bacteria</taxon>
        <taxon>Pseudomonadati</taxon>
        <taxon>Pseudomonadota</taxon>
        <taxon>Gammaproteobacteria</taxon>
        <taxon>Legionellales</taxon>
        <taxon>Legionellaceae</taxon>
        <taxon>Legionella</taxon>
    </lineage>
</organism>
<gene>
    <name evidence="1" type="ORF">Lsai_2452</name>
</gene>
<comment type="caution">
    <text evidence="1">The sequence shown here is derived from an EMBL/GenBank/DDBJ whole genome shotgun (WGS) entry which is preliminary data.</text>
</comment>
<reference evidence="1 2" key="1">
    <citation type="submission" date="2015-11" db="EMBL/GenBank/DDBJ databases">
        <title>Genomic analysis of 38 Legionella species identifies large and diverse effector repertoires.</title>
        <authorList>
            <person name="Burstein D."/>
            <person name="Amaro F."/>
            <person name="Zusman T."/>
            <person name="Lifshitz Z."/>
            <person name="Cohen O."/>
            <person name="Gilbert J.A."/>
            <person name="Pupko T."/>
            <person name="Shuman H.A."/>
            <person name="Segal G."/>
        </authorList>
    </citation>
    <scope>NUCLEOTIDE SEQUENCE [LARGE SCALE GENOMIC DNA]</scope>
    <source>
        <strain evidence="1 2">Mt.St.Helens-4</strain>
    </source>
</reference>
<dbReference type="AlphaFoldDB" id="A0A0W0YD68"/>
<evidence type="ECO:0000313" key="1">
    <source>
        <dbReference type="EMBL" id="KTD54860.1"/>
    </source>
</evidence>
<dbReference type="PATRIC" id="fig|28087.4.peg.2642"/>
<evidence type="ECO:0000313" key="2">
    <source>
        <dbReference type="Proteomes" id="UP000054621"/>
    </source>
</evidence>